<evidence type="ECO:0000256" key="5">
    <source>
        <dbReference type="ARBA" id="ARBA00022741"/>
    </source>
</evidence>
<keyword evidence="8" id="KW-0311">Gluconate utilization</keyword>
<keyword evidence="5 10" id="KW-0547">Nucleotide-binding</keyword>
<organism evidence="11 12">
    <name type="scientific">Rhodococcus jostii</name>
    <dbReference type="NCBI Taxonomy" id="132919"/>
    <lineage>
        <taxon>Bacteria</taxon>
        <taxon>Bacillati</taxon>
        <taxon>Actinomycetota</taxon>
        <taxon>Actinomycetes</taxon>
        <taxon>Mycobacteriales</taxon>
        <taxon>Nocardiaceae</taxon>
        <taxon>Rhodococcus</taxon>
    </lineage>
</organism>
<evidence type="ECO:0000256" key="8">
    <source>
        <dbReference type="ARBA" id="ARBA00023064"/>
    </source>
</evidence>
<dbReference type="EC" id="2.7.1.12" evidence="3 10"/>
<evidence type="ECO:0000256" key="4">
    <source>
        <dbReference type="ARBA" id="ARBA00022679"/>
    </source>
</evidence>
<proteinExistence type="inferred from homology"/>
<dbReference type="AlphaFoldDB" id="A0A1H5GCF1"/>
<sequence>MHVSTREPAGQKPQTADPVLVLMGVSGSGKSTVAGIIAGAMGWDLQEGDALHPPANVAKMASGQPLTDEDRWPWLDLVAGWIREHTDNGLPGVITCSALKRSYRDVLRGDNVVFVHLAGSRQQIGERLTTRLDHFMPASLLDTQISTLEPIQPDEDAIVVDVGGSPTQVATEIIAQLEQRLGR</sequence>
<dbReference type="Pfam" id="PF01202">
    <property type="entry name" value="SKI"/>
    <property type="match status" value="1"/>
</dbReference>
<evidence type="ECO:0000256" key="10">
    <source>
        <dbReference type="RuleBase" id="RU363066"/>
    </source>
</evidence>
<dbReference type="GO" id="GO:0005737">
    <property type="term" value="C:cytoplasm"/>
    <property type="evidence" value="ECO:0007669"/>
    <property type="project" value="TreeGrafter"/>
</dbReference>
<evidence type="ECO:0000313" key="11">
    <source>
        <dbReference type="EMBL" id="SEE12778.1"/>
    </source>
</evidence>
<dbReference type="FunFam" id="3.40.50.300:FF:000522">
    <property type="entry name" value="Gluconokinase"/>
    <property type="match status" value="1"/>
</dbReference>
<evidence type="ECO:0000256" key="3">
    <source>
        <dbReference type="ARBA" id="ARBA00012054"/>
    </source>
</evidence>
<dbReference type="GO" id="GO:0005524">
    <property type="term" value="F:ATP binding"/>
    <property type="evidence" value="ECO:0007669"/>
    <property type="project" value="UniProtKB-KW"/>
</dbReference>
<dbReference type="InterPro" id="IPR031322">
    <property type="entry name" value="Shikimate/glucono_kinase"/>
</dbReference>
<evidence type="ECO:0000256" key="6">
    <source>
        <dbReference type="ARBA" id="ARBA00022777"/>
    </source>
</evidence>
<accession>A0A1H5GCF1</accession>
<dbReference type="CDD" id="cd02021">
    <property type="entry name" value="GntK"/>
    <property type="match status" value="1"/>
</dbReference>
<evidence type="ECO:0000313" key="12">
    <source>
        <dbReference type="Proteomes" id="UP000183407"/>
    </source>
</evidence>
<dbReference type="RefSeq" id="WP_073358882.1">
    <property type="nucleotide sequence ID" value="NZ_FNTL01000004.1"/>
</dbReference>
<comment type="catalytic activity">
    <reaction evidence="9 10">
        <text>D-gluconate + ATP = 6-phospho-D-gluconate + ADP + H(+)</text>
        <dbReference type="Rhea" id="RHEA:19433"/>
        <dbReference type="ChEBI" id="CHEBI:15378"/>
        <dbReference type="ChEBI" id="CHEBI:18391"/>
        <dbReference type="ChEBI" id="CHEBI:30616"/>
        <dbReference type="ChEBI" id="CHEBI:58759"/>
        <dbReference type="ChEBI" id="CHEBI:456216"/>
        <dbReference type="EC" id="2.7.1.12"/>
    </reaction>
</comment>
<dbReference type="Proteomes" id="UP000183407">
    <property type="component" value="Unassembled WGS sequence"/>
</dbReference>
<evidence type="ECO:0000256" key="9">
    <source>
        <dbReference type="ARBA" id="ARBA00048090"/>
    </source>
</evidence>
<evidence type="ECO:0000256" key="1">
    <source>
        <dbReference type="ARBA" id="ARBA00004761"/>
    </source>
</evidence>
<dbReference type="PANTHER" id="PTHR43442">
    <property type="entry name" value="GLUCONOKINASE-RELATED"/>
    <property type="match status" value="1"/>
</dbReference>
<protein>
    <recommendedName>
        <fullName evidence="3 10">Gluconokinase</fullName>
        <ecNumber evidence="3 10">2.7.1.12</ecNumber>
    </recommendedName>
</protein>
<evidence type="ECO:0000256" key="7">
    <source>
        <dbReference type="ARBA" id="ARBA00022840"/>
    </source>
</evidence>
<dbReference type="InterPro" id="IPR006001">
    <property type="entry name" value="Therm_gnt_kin"/>
</dbReference>
<keyword evidence="4 10" id="KW-0808">Transferase</keyword>
<dbReference type="GO" id="GO:0046316">
    <property type="term" value="F:gluconokinase activity"/>
    <property type="evidence" value="ECO:0007669"/>
    <property type="project" value="UniProtKB-EC"/>
</dbReference>
<reference evidence="12" key="1">
    <citation type="submission" date="2016-10" db="EMBL/GenBank/DDBJ databases">
        <authorList>
            <person name="Varghese N."/>
        </authorList>
    </citation>
    <scope>NUCLEOTIDE SEQUENCE [LARGE SCALE GENOMIC DNA]</scope>
    <source>
        <strain evidence="12">DSM 44719</strain>
    </source>
</reference>
<gene>
    <name evidence="11" type="ORF">SAMN04490220_6730</name>
</gene>
<dbReference type="OrthoDB" id="9795716at2"/>
<keyword evidence="6 10" id="KW-0418">Kinase</keyword>
<evidence type="ECO:0000256" key="2">
    <source>
        <dbReference type="ARBA" id="ARBA00008420"/>
    </source>
</evidence>
<dbReference type="EMBL" id="FNTL01000004">
    <property type="protein sequence ID" value="SEE12778.1"/>
    <property type="molecule type" value="Genomic_DNA"/>
</dbReference>
<dbReference type="InterPro" id="IPR027417">
    <property type="entry name" value="P-loop_NTPase"/>
</dbReference>
<comment type="similarity">
    <text evidence="2 10">Belongs to the gluconokinase GntK/GntV family.</text>
</comment>
<dbReference type="PANTHER" id="PTHR43442:SF3">
    <property type="entry name" value="GLUCONOKINASE-RELATED"/>
    <property type="match status" value="1"/>
</dbReference>
<name>A0A1H5GCF1_RHOJO</name>
<dbReference type="SUPFAM" id="SSF52540">
    <property type="entry name" value="P-loop containing nucleoside triphosphate hydrolases"/>
    <property type="match status" value="1"/>
</dbReference>
<comment type="pathway">
    <text evidence="1">Carbohydrate acid metabolism.</text>
</comment>
<dbReference type="NCBIfam" id="TIGR01313">
    <property type="entry name" value="therm_gnt_kin"/>
    <property type="match status" value="1"/>
</dbReference>
<keyword evidence="7 10" id="KW-0067">ATP-binding</keyword>
<dbReference type="Gene3D" id="3.40.50.300">
    <property type="entry name" value="P-loop containing nucleotide triphosphate hydrolases"/>
    <property type="match status" value="1"/>
</dbReference>
<dbReference type="GO" id="GO:0019521">
    <property type="term" value="P:D-gluconate metabolic process"/>
    <property type="evidence" value="ECO:0007669"/>
    <property type="project" value="UniProtKB-KW"/>
</dbReference>